<dbReference type="SMART" id="SM00368">
    <property type="entry name" value="LRR_RI"/>
    <property type="match status" value="7"/>
</dbReference>
<dbReference type="Gene3D" id="3.80.10.10">
    <property type="entry name" value="Ribonuclease Inhibitor"/>
    <property type="match status" value="3"/>
</dbReference>
<evidence type="ECO:0008006" key="7">
    <source>
        <dbReference type="Google" id="ProtNLM"/>
    </source>
</evidence>
<dbReference type="GO" id="GO:0006913">
    <property type="term" value="P:nucleocytoplasmic transport"/>
    <property type="evidence" value="ECO:0007669"/>
    <property type="project" value="TreeGrafter"/>
</dbReference>
<feature type="compositionally biased region" description="Gly residues" evidence="4">
    <location>
        <begin position="154"/>
        <end position="175"/>
    </location>
</feature>
<dbReference type="PANTHER" id="PTHR24113">
    <property type="entry name" value="RAN GTPASE-ACTIVATING PROTEIN 1"/>
    <property type="match status" value="1"/>
</dbReference>
<dbReference type="PANTHER" id="PTHR24113:SF12">
    <property type="entry name" value="RAN GTPASE-ACTIVATING PROTEIN 1"/>
    <property type="match status" value="1"/>
</dbReference>
<keyword evidence="2" id="KW-0433">Leucine-rich repeat</keyword>
<dbReference type="GO" id="GO:0048471">
    <property type="term" value="C:perinuclear region of cytoplasm"/>
    <property type="evidence" value="ECO:0007669"/>
    <property type="project" value="TreeGrafter"/>
</dbReference>
<dbReference type="GO" id="GO:0005096">
    <property type="term" value="F:GTPase activator activity"/>
    <property type="evidence" value="ECO:0007669"/>
    <property type="project" value="UniProtKB-KW"/>
</dbReference>
<dbReference type="EMBL" id="JANBOI010000147">
    <property type="protein sequence ID" value="KAJ1733335.1"/>
    <property type="molecule type" value="Genomic_DNA"/>
</dbReference>
<dbReference type="OrthoDB" id="333024at2759"/>
<dbReference type="GO" id="GO:0031267">
    <property type="term" value="F:small GTPase binding"/>
    <property type="evidence" value="ECO:0007669"/>
    <property type="project" value="TreeGrafter"/>
</dbReference>
<dbReference type="InterPro" id="IPR032675">
    <property type="entry name" value="LRR_dom_sf"/>
</dbReference>
<sequence length="616" mass="66584">MDVYMAALLNMRGRGRGRNRYGPLVLRNRESSVLEGSSSGVDIRDESVVRKVICQVGAGDYAHLPPLRTLRALFACTQHRALLQRTYHTLHLSKVAIDEATARVLSVILLSRLCRCRCLRLYRCSFTDPGREIFFSALSVMSENTAPCQSGSVDPGGGGNGSSSSGGGSDGGDNGNGNDNDTAPMGLYSVEFCQIGLTDKGCTGLGTVLETQPHLQTLSLRENVIGPKGTSRLVSALARGCHGLKSLDLSGNLLRSQGAQLLSQYLATSGRRLESLDISSNEISLAGAQDLSSMLGSRPDLSLKLLNISTNKVGANGCEPLGRMLAQNTTLEHLALARNNIFDNGCRLLFEGLARNTSLRILDVSGNFIAHEGARSIQQYLEDRPGGCQADAGLQRGVRSLNISVNSLGDEGLGALCRGLHANNHLTDLAADNVGATNGSAPAIRQLLEASAGRTTSLLTLSLRQNSSMTRQGLEELARGSTRNRHILRIAVDLQFDDWRAVWSTVEMALVRNTVLAVERYRAPLLMVARGRILLHGRWRPADGVSAGISQLPLDLRRLIIEALDGHRVLKPDQRHRATAIAGNMRRRFASRLGLLEEILGRDYPFVVEVMRAVCL</sequence>
<organism evidence="5 6">
    <name type="scientific">Coemansia biformis</name>
    <dbReference type="NCBI Taxonomy" id="1286918"/>
    <lineage>
        <taxon>Eukaryota</taxon>
        <taxon>Fungi</taxon>
        <taxon>Fungi incertae sedis</taxon>
        <taxon>Zoopagomycota</taxon>
        <taxon>Kickxellomycotina</taxon>
        <taxon>Kickxellomycetes</taxon>
        <taxon>Kickxellales</taxon>
        <taxon>Kickxellaceae</taxon>
        <taxon>Coemansia</taxon>
    </lineage>
</organism>
<dbReference type="InterPro" id="IPR027038">
    <property type="entry name" value="RanGap"/>
</dbReference>
<protein>
    <recommendedName>
        <fullName evidence="7">RNI-like protein</fullName>
    </recommendedName>
</protein>
<keyword evidence="6" id="KW-1185">Reference proteome</keyword>
<dbReference type="SUPFAM" id="SSF52047">
    <property type="entry name" value="RNI-like"/>
    <property type="match status" value="1"/>
</dbReference>
<dbReference type="GO" id="GO:0005634">
    <property type="term" value="C:nucleus"/>
    <property type="evidence" value="ECO:0007669"/>
    <property type="project" value="TreeGrafter"/>
</dbReference>
<dbReference type="Pfam" id="PF13516">
    <property type="entry name" value="LRR_6"/>
    <property type="match status" value="5"/>
</dbReference>
<accession>A0A9W7YFM4</accession>
<comment type="caution">
    <text evidence="5">The sequence shown here is derived from an EMBL/GenBank/DDBJ whole genome shotgun (WGS) entry which is preliminary data.</text>
</comment>
<dbReference type="Proteomes" id="UP001143981">
    <property type="component" value="Unassembled WGS sequence"/>
</dbReference>
<name>A0A9W7YFM4_9FUNG</name>
<feature type="region of interest" description="Disordered" evidence="4">
    <location>
        <begin position="146"/>
        <end position="181"/>
    </location>
</feature>
<dbReference type="InterPro" id="IPR001611">
    <property type="entry name" value="Leu-rich_rpt"/>
</dbReference>
<evidence type="ECO:0000256" key="3">
    <source>
        <dbReference type="ARBA" id="ARBA00022737"/>
    </source>
</evidence>
<reference evidence="5" key="1">
    <citation type="submission" date="2022-07" db="EMBL/GenBank/DDBJ databases">
        <title>Phylogenomic reconstructions and comparative analyses of Kickxellomycotina fungi.</title>
        <authorList>
            <person name="Reynolds N.K."/>
            <person name="Stajich J.E."/>
            <person name="Barry K."/>
            <person name="Grigoriev I.V."/>
            <person name="Crous P."/>
            <person name="Smith M.E."/>
        </authorList>
    </citation>
    <scope>NUCLEOTIDE SEQUENCE</scope>
    <source>
        <strain evidence="5">BCRC 34381</strain>
    </source>
</reference>
<dbReference type="GO" id="GO:0005829">
    <property type="term" value="C:cytosol"/>
    <property type="evidence" value="ECO:0007669"/>
    <property type="project" value="TreeGrafter"/>
</dbReference>
<keyword evidence="1" id="KW-0343">GTPase activation</keyword>
<proteinExistence type="predicted"/>
<evidence type="ECO:0000313" key="5">
    <source>
        <dbReference type="EMBL" id="KAJ1733335.1"/>
    </source>
</evidence>
<evidence type="ECO:0000256" key="1">
    <source>
        <dbReference type="ARBA" id="ARBA00022468"/>
    </source>
</evidence>
<evidence type="ECO:0000256" key="4">
    <source>
        <dbReference type="SAM" id="MobiDB-lite"/>
    </source>
</evidence>
<evidence type="ECO:0000313" key="6">
    <source>
        <dbReference type="Proteomes" id="UP001143981"/>
    </source>
</evidence>
<evidence type="ECO:0000256" key="2">
    <source>
        <dbReference type="ARBA" id="ARBA00022614"/>
    </source>
</evidence>
<dbReference type="AlphaFoldDB" id="A0A9W7YFM4"/>
<gene>
    <name evidence="5" type="ORF">LPJ61_001611</name>
</gene>
<keyword evidence="3" id="KW-0677">Repeat</keyword>